<evidence type="ECO:0000256" key="3">
    <source>
        <dbReference type="ARBA" id="ARBA00023163"/>
    </source>
</evidence>
<keyword evidence="3" id="KW-0804">Transcription</keyword>
<dbReference type="GO" id="GO:0000976">
    <property type="term" value="F:transcription cis-regulatory region binding"/>
    <property type="evidence" value="ECO:0007669"/>
    <property type="project" value="TreeGrafter"/>
</dbReference>
<sequence length="400" mass="44423">MHMSEKITIGIHSASWTEHSRRVLQGLLNYIEEFPNIQVRDFRFSSNDPNLVGNPPWAGKVDGAIVSAGRNPGITTWLKRGKVPVVMASGDLIDSGFVSVYTDVHSVGRLAAAHLTEAGFEHIAFIGYQKSDGSKRRRDGLSDELTKRGIKLKSLALKEIPVDSVEEESDISESTVEKIQQLLEKSPRPLAVVTLNDVLAEFVAKVATEMGLSIPDEIGVLGVGDSERARMADPPLSSVHTPGVEIGYRCASLLHSMILGNTPKETVFEIPAEQVSARRSTTGWKRAAVTDIDRAVNYIREHACDGIRLKDVSSAVRIPIRTLEIEFKKQIGRSMGEVIREVRLERVKQLLESTNLSTQRIAAMVGYSHYSYLNKLLRDELNVTPSQYRKQQRRAKSELE</sequence>
<dbReference type="InterPro" id="IPR028082">
    <property type="entry name" value="Peripla_BP_I"/>
</dbReference>
<accession>A0A7V9A8L4</accession>
<dbReference type="PANTHER" id="PTHR30146:SF24">
    <property type="entry name" value="XYLOSE OPERON REGULATORY PROTEIN"/>
    <property type="match status" value="1"/>
</dbReference>
<dbReference type="InterPro" id="IPR046335">
    <property type="entry name" value="LacI/GalR-like_sensor"/>
</dbReference>
<dbReference type="AlphaFoldDB" id="A0A7V9A8L4"/>
<dbReference type="EMBL" id="JABRWO010000010">
    <property type="protein sequence ID" value="MBA2116537.1"/>
    <property type="molecule type" value="Genomic_DNA"/>
</dbReference>
<protein>
    <submittedName>
        <fullName evidence="5">Xylose operon regulatory protein</fullName>
    </submittedName>
</protein>
<dbReference type="InterPro" id="IPR009057">
    <property type="entry name" value="Homeodomain-like_sf"/>
</dbReference>
<dbReference type="InterPro" id="IPR018060">
    <property type="entry name" value="HTH_AraC"/>
</dbReference>
<evidence type="ECO:0000256" key="2">
    <source>
        <dbReference type="ARBA" id="ARBA00023125"/>
    </source>
</evidence>
<evidence type="ECO:0000313" key="5">
    <source>
        <dbReference type="EMBL" id="MBA2116537.1"/>
    </source>
</evidence>
<keyword evidence="6" id="KW-1185">Reference proteome</keyword>
<dbReference type="SUPFAM" id="SSF46689">
    <property type="entry name" value="Homeodomain-like"/>
    <property type="match status" value="1"/>
</dbReference>
<keyword evidence="2" id="KW-0238">DNA-binding</keyword>
<name>A0A7V9A8L4_9BACT</name>
<evidence type="ECO:0000256" key="1">
    <source>
        <dbReference type="ARBA" id="ARBA00023015"/>
    </source>
</evidence>
<evidence type="ECO:0000259" key="4">
    <source>
        <dbReference type="PROSITE" id="PS01124"/>
    </source>
</evidence>
<evidence type="ECO:0000313" key="6">
    <source>
        <dbReference type="Proteomes" id="UP000551616"/>
    </source>
</evidence>
<dbReference type="PANTHER" id="PTHR30146">
    <property type="entry name" value="LACI-RELATED TRANSCRIPTIONAL REPRESSOR"/>
    <property type="match status" value="1"/>
</dbReference>
<dbReference type="Proteomes" id="UP000551616">
    <property type="component" value="Unassembled WGS sequence"/>
</dbReference>
<keyword evidence="1" id="KW-0805">Transcription regulation</keyword>
<dbReference type="Pfam" id="PF13377">
    <property type="entry name" value="Peripla_BP_3"/>
    <property type="match status" value="1"/>
</dbReference>
<dbReference type="PROSITE" id="PS01124">
    <property type="entry name" value="HTH_ARAC_FAMILY_2"/>
    <property type="match status" value="1"/>
</dbReference>
<proteinExistence type="predicted"/>
<dbReference type="Pfam" id="PF12833">
    <property type="entry name" value="HTH_18"/>
    <property type="match status" value="1"/>
</dbReference>
<feature type="domain" description="HTH araC/xylS-type" evidence="4">
    <location>
        <begin position="293"/>
        <end position="391"/>
    </location>
</feature>
<comment type="caution">
    <text evidence="5">The sequence shown here is derived from an EMBL/GenBank/DDBJ whole genome shotgun (WGS) entry which is preliminary data.</text>
</comment>
<dbReference type="Gene3D" id="3.40.50.2300">
    <property type="match status" value="2"/>
</dbReference>
<dbReference type="GO" id="GO:0003700">
    <property type="term" value="F:DNA-binding transcription factor activity"/>
    <property type="evidence" value="ECO:0007669"/>
    <property type="project" value="InterPro"/>
</dbReference>
<dbReference type="Gene3D" id="1.10.10.60">
    <property type="entry name" value="Homeodomain-like"/>
    <property type="match status" value="1"/>
</dbReference>
<organism evidence="5 6">
    <name type="scientific">Bremerella alba</name>
    <dbReference type="NCBI Taxonomy" id="980252"/>
    <lineage>
        <taxon>Bacteria</taxon>
        <taxon>Pseudomonadati</taxon>
        <taxon>Planctomycetota</taxon>
        <taxon>Planctomycetia</taxon>
        <taxon>Pirellulales</taxon>
        <taxon>Pirellulaceae</taxon>
        <taxon>Bremerella</taxon>
    </lineage>
</organism>
<reference evidence="5 6" key="1">
    <citation type="submission" date="2020-05" db="EMBL/GenBank/DDBJ databases">
        <title>Bremerella alba sp. nov., a novel planctomycete isolated from the surface of the macroalga Fucus spiralis.</title>
        <authorList>
            <person name="Godinho O."/>
            <person name="Botelho R."/>
            <person name="Albuquerque L."/>
            <person name="Wiegand S."/>
            <person name="Da Costa M.S."/>
            <person name="Lobo-Da-Cunha A."/>
            <person name="Jogler C."/>
            <person name="Lage O.M."/>
        </authorList>
    </citation>
    <scope>NUCLEOTIDE SEQUENCE [LARGE SCALE GENOMIC DNA]</scope>
    <source>
        <strain evidence="5 6">FF15</strain>
    </source>
</reference>
<dbReference type="SUPFAM" id="SSF53822">
    <property type="entry name" value="Periplasmic binding protein-like I"/>
    <property type="match status" value="1"/>
</dbReference>
<dbReference type="SMART" id="SM00342">
    <property type="entry name" value="HTH_ARAC"/>
    <property type="match status" value="1"/>
</dbReference>
<gene>
    <name evidence="5" type="primary">xylR_14</name>
    <name evidence="5" type="ORF">HOV93_37280</name>
</gene>